<dbReference type="EMBL" id="AP027742">
    <property type="protein sequence ID" value="BDZ75946.1"/>
    <property type="molecule type" value="Genomic_DNA"/>
</dbReference>
<gene>
    <name evidence="1" type="ORF">Lac1_01290</name>
</gene>
<dbReference type="RefSeq" id="WP_316265984.1">
    <property type="nucleotide sequence ID" value="NZ_AP027742.1"/>
</dbReference>
<dbReference type="Gene3D" id="3.30.2310.20">
    <property type="entry name" value="RelE-like"/>
    <property type="match status" value="1"/>
</dbReference>
<keyword evidence="2" id="KW-1185">Reference proteome</keyword>
<dbReference type="InterPro" id="IPR035093">
    <property type="entry name" value="RelE/ParE_toxin_dom_sf"/>
</dbReference>
<evidence type="ECO:0000313" key="2">
    <source>
        <dbReference type="Proteomes" id="UP001305815"/>
    </source>
</evidence>
<sequence>MELIYASETLKSQCTNRKAAKKLFHGDSQLSVSLLSRINALQQAEILKDIIVQPIFHFHKLKNKNGRNLEGYFAIDVKSRRDPWRIILQPLDENEKPYIPCNIDQIAGKVKVVEISEVSKHYE</sequence>
<accession>A0ABN6YSF1</accession>
<proteinExistence type="predicted"/>
<dbReference type="Proteomes" id="UP001305815">
    <property type="component" value="Chromosome"/>
</dbReference>
<evidence type="ECO:0008006" key="3">
    <source>
        <dbReference type="Google" id="ProtNLM"/>
    </source>
</evidence>
<reference evidence="2" key="1">
    <citation type="journal article" date="2023" name="Int. J. Syst. Evol. Microbiol.">
        <title>Claveliimonas bilis gen. nov., sp. nov., deoxycholic acid-producing bacteria isolated from human faeces, and reclassification of Sellimonas monacensis Zenner et al. 2021 as Claveliimonas monacensis comb. nov.</title>
        <authorList>
            <person name="Hisatomi A."/>
            <person name="Kastawa N.W.E.P.G."/>
            <person name="Song I."/>
            <person name="Ohkuma M."/>
            <person name="Fukiya S."/>
            <person name="Sakamoto M."/>
        </authorList>
    </citation>
    <scope>NUCLEOTIDE SEQUENCE [LARGE SCALE GENOMIC DNA]</scope>
    <source>
        <strain evidence="2">12BBH14</strain>
    </source>
</reference>
<organism evidence="1 2">
    <name type="scientific">Claveliimonas bilis</name>
    <dbReference type="NCBI Taxonomy" id="3028070"/>
    <lineage>
        <taxon>Bacteria</taxon>
        <taxon>Bacillati</taxon>
        <taxon>Bacillota</taxon>
        <taxon>Clostridia</taxon>
        <taxon>Lachnospirales</taxon>
        <taxon>Lachnospiraceae</taxon>
        <taxon>Claveliimonas</taxon>
    </lineage>
</organism>
<evidence type="ECO:0000313" key="1">
    <source>
        <dbReference type="EMBL" id="BDZ75946.1"/>
    </source>
</evidence>
<protein>
    <recommendedName>
        <fullName evidence="3">Plasmid maintenance system killer protein</fullName>
    </recommendedName>
</protein>
<name>A0ABN6YSF1_9FIRM</name>